<sequence length="169" mass="19312">MIYAFRQATIDEIDQIWTILQQAILRRKNEGSQQWQDGYPNPEVVRNDITQGHGFVYLENGTIVGYVAILINDEPAYAGIEGKWLSEGDFVVYHRVAIDEHHLGKGLAIQMLVAIEEYALQQGIYSVKADTNFDNKGMLRIFEKLGYTYCGEVYFRGAPRRAYEKLLSA</sequence>
<keyword evidence="2" id="KW-0808">Transferase</keyword>
<dbReference type="PROSITE" id="PS51186">
    <property type="entry name" value="GNAT"/>
    <property type="match status" value="1"/>
</dbReference>
<dbReference type="InterPro" id="IPR000182">
    <property type="entry name" value="GNAT_dom"/>
</dbReference>
<comment type="caution">
    <text evidence="2">The sequence shown here is derived from an EMBL/GenBank/DDBJ whole genome shotgun (WGS) entry which is preliminary data.</text>
</comment>
<proteinExistence type="predicted"/>
<dbReference type="InterPro" id="IPR016181">
    <property type="entry name" value="Acyl_CoA_acyltransferase"/>
</dbReference>
<dbReference type="Proteomes" id="UP000249547">
    <property type="component" value="Unassembled WGS sequence"/>
</dbReference>
<dbReference type="GO" id="GO:0016747">
    <property type="term" value="F:acyltransferase activity, transferring groups other than amino-acyl groups"/>
    <property type="evidence" value="ECO:0007669"/>
    <property type="project" value="InterPro"/>
</dbReference>
<accession>A0A327QQ40</accession>
<gene>
    <name evidence="2" type="ORF">LX64_02621</name>
</gene>
<feature type="domain" description="N-acetyltransferase" evidence="1">
    <location>
        <begin position="3"/>
        <end position="169"/>
    </location>
</feature>
<dbReference type="Gene3D" id="3.40.630.30">
    <property type="match status" value="1"/>
</dbReference>
<dbReference type="Pfam" id="PF00583">
    <property type="entry name" value="Acetyltransf_1"/>
    <property type="match status" value="1"/>
</dbReference>
<organism evidence="2 3">
    <name type="scientific">Chitinophaga skermanii</name>
    <dbReference type="NCBI Taxonomy" id="331697"/>
    <lineage>
        <taxon>Bacteria</taxon>
        <taxon>Pseudomonadati</taxon>
        <taxon>Bacteroidota</taxon>
        <taxon>Chitinophagia</taxon>
        <taxon>Chitinophagales</taxon>
        <taxon>Chitinophagaceae</taxon>
        <taxon>Chitinophaga</taxon>
    </lineage>
</organism>
<dbReference type="RefSeq" id="WP_111598049.1">
    <property type="nucleotide sequence ID" value="NZ_QLLL01000004.1"/>
</dbReference>
<keyword evidence="2" id="KW-0012">Acyltransferase</keyword>
<keyword evidence="3" id="KW-1185">Reference proteome</keyword>
<evidence type="ECO:0000259" key="1">
    <source>
        <dbReference type="PROSITE" id="PS51186"/>
    </source>
</evidence>
<reference evidence="2 3" key="1">
    <citation type="submission" date="2018-06" db="EMBL/GenBank/DDBJ databases">
        <title>Genomic Encyclopedia of Archaeal and Bacterial Type Strains, Phase II (KMG-II): from individual species to whole genera.</title>
        <authorList>
            <person name="Goeker M."/>
        </authorList>
    </citation>
    <scope>NUCLEOTIDE SEQUENCE [LARGE SCALE GENOMIC DNA]</scope>
    <source>
        <strain evidence="2 3">DSM 23857</strain>
    </source>
</reference>
<dbReference type="CDD" id="cd04301">
    <property type="entry name" value="NAT_SF"/>
    <property type="match status" value="1"/>
</dbReference>
<dbReference type="SUPFAM" id="SSF55729">
    <property type="entry name" value="Acyl-CoA N-acyltransferases (Nat)"/>
    <property type="match status" value="1"/>
</dbReference>
<dbReference type="OrthoDB" id="9796381at2"/>
<dbReference type="EMBL" id="QLLL01000004">
    <property type="protein sequence ID" value="RAJ05463.1"/>
    <property type="molecule type" value="Genomic_DNA"/>
</dbReference>
<dbReference type="AlphaFoldDB" id="A0A327QQ40"/>
<name>A0A327QQ40_9BACT</name>
<protein>
    <submittedName>
        <fullName evidence="2">L-amino acid N-acyltransferase YncA</fullName>
    </submittedName>
</protein>
<evidence type="ECO:0000313" key="2">
    <source>
        <dbReference type="EMBL" id="RAJ05463.1"/>
    </source>
</evidence>
<evidence type="ECO:0000313" key="3">
    <source>
        <dbReference type="Proteomes" id="UP000249547"/>
    </source>
</evidence>